<organism evidence="1 2">
    <name type="scientific">Rubripirellula obstinata</name>
    <dbReference type="NCBI Taxonomy" id="406547"/>
    <lineage>
        <taxon>Bacteria</taxon>
        <taxon>Pseudomonadati</taxon>
        <taxon>Planctomycetota</taxon>
        <taxon>Planctomycetia</taxon>
        <taxon>Pirellulales</taxon>
        <taxon>Pirellulaceae</taxon>
        <taxon>Rubripirellula</taxon>
    </lineage>
</organism>
<name>A0A5B1CFF5_9BACT</name>
<gene>
    <name evidence="1" type="ORF">LF1_08060</name>
</gene>
<sequence length="68" mass="7433">MEDKNNSVNPNRLTVEQLAKLLTNSYRQQVPAEHIAADLAAGAPTNGDGTINLAHYAAWLLQEKHHGD</sequence>
<dbReference type="AlphaFoldDB" id="A0A5B1CFF5"/>
<keyword evidence="2" id="KW-1185">Reference proteome</keyword>
<evidence type="ECO:0000313" key="2">
    <source>
        <dbReference type="Proteomes" id="UP000322699"/>
    </source>
</evidence>
<dbReference type="Proteomes" id="UP000322699">
    <property type="component" value="Unassembled WGS sequence"/>
</dbReference>
<proteinExistence type="predicted"/>
<accession>A0A5B1CFF5</accession>
<evidence type="ECO:0000313" key="1">
    <source>
        <dbReference type="EMBL" id="KAA1258290.1"/>
    </source>
</evidence>
<dbReference type="RefSeq" id="WP_068259246.1">
    <property type="nucleotide sequence ID" value="NZ_LWSK01000009.1"/>
</dbReference>
<dbReference type="OrthoDB" id="291547at2"/>
<reference evidence="1 2" key="1">
    <citation type="submission" date="2019-08" db="EMBL/GenBank/DDBJ databases">
        <title>Deep-cultivation of Planctomycetes and their phenomic and genomic characterization uncovers novel biology.</title>
        <authorList>
            <person name="Wiegand S."/>
            <person name="Jogler M."/>
            <person name="Boedeker C."/>
            <person name="Pinto D."/>
            <person name="Vollmers J."/>
            <person name="Rivas-Marin E."/>
            <person name="Kohn T."/>
            <person name="Peeters S.H."/>
            <person name="Heuer A."/>
            <person name="Rast P."/>
            <person name="Oberbeckmann S."/>
            <person name="Bunk B."/>
            <person name="Jeske O."/>
            <person name="Meyerdierks A."/>
            <person name="Storesund J.E."/>
            <person name="Kallscheuer N."/>
            <person name="Luecker S."/>
            <person name="Lage O.M."/>
            <person name="Pohl T."/>
            <person name="Merkel B.J."/>
            <person name="Hornburger P."/>
            <person name="Mueller R.-W."/>
            <person name="Bruemmer F."/>
            <person name="Labrenz M."/>
            <person name="Spormann A.M."/>
            <person name="Op Den Camp H."/>
            <person name="Overmann J."/>
            <person name="Amann R."/>
            <person name="Jetten M.S.M."/>
            <person name="Mascher T."/>
            <person name="Medema M.H."/>
            <person name="Devos D.P."/>
            <person name="Kaster A.-K."/>
            <person name="Ovreas L."/>
            <person name="Rohde M."/>
            <person name="Galperin M.Y."/>
            <person name="Jogler C."/>
        </authorList>
    </citation>
    <scope>NUCLEOTIDE SEQUENCE [LARGE SCALE GENOMIC DNA]</scope>
    <source>
        <strain evidence="1 2">LF1</strain>
    </source>
</reference>
<protein>
    <submittedName>
        <fullName evidence="1">Uncharacterized protein</fullName>
    </submittedName>
</protein>
<dbReference type="EMBL" id="VRLW01000001">
    <property type="protein sequence ID" value="KAA1258290.1"/>
    <property type="molecule type" value="Genomic_DNA"/>
</dbReference>
<comment type="caution">
    <text evidence="1">The sequence shown here is derived from an EMBL/GenBank/DDBJ whole genome shotgun (WGS) entry which is preliminary data.</text>
</comment>